<reference evidence="1" key="1">
    <citation type="submission" date="2020-03" db="EMBL/GenBank/DDBJ databases">
        <title>Five strains of Vibrio campbellii isolated from Mariana Trench.</title>
        <authorList>
            <person name="Liang J."/>
            <person name="Zhang X.-H."/>
        </authorList>
    </citation>
    <scope>NUCLEOTIDE SEQUENCE</scope>
    <source>
        <strain evidence="1">LJC013</strain>
        <plasmid evidence="1">unnamed1</plasmid>
    </source>
</reference>
<dbReference type="EMBL" id="CP050472">
    <property type="protein sequence ID" value="UTZ34747.1"/>
    <property type="molecule type" value="Genomic_DNA"/>
</dbReference>
<geneLocation type="plasmid" evidence="1 2">
    <name>unnamed1</name>
</geneLocation>
<sequence length="159" mass="18848">MSDNNHISSENRFILNSVDKLFHVFLVNMPEPITHSGKVDYHDMLEEFKNRLAFIARATNYIVETNHYRQSFEQRSRFEHEFRSNIKRLPDRRKLSQRQLLALSAWFSICQGLQDISKIDKTVPLALKAKERAFLFNSIPLLSFTSQTYKFSERDFKES</sequence>
<gene>
    <name evidence="1" type="ORF">HB762_26160</name>
</gene>
<organism evidence="1 2">
    <name type="scientific">Vibrio campbellii</name>
    <dbReference type="NCBI Taxonomy" id="680"/>
    <lineage>
        <taxon>Bacteria</taxon>
        <taxon>Pseudomonadati</taxon>
        <taxon>Pseudomonadota</taxon>
        <taxon>Gammaproteobacteria</taxon>
        <taxon>Vibrionales</taxon>
        <taxon>Vibrionaceae</taxon>
        <taxon>Vibrio</taxon>
    </lineage>
</organism>
<keyword evidence="2" id="KW-1185">Reference proteome</keyword>
<keyword evidence="1" id="KW-0614">Plasmid</keyword>
<accession>A0ABY5IKC8</accession>
<evidence type="ECO:0000313" key="1">
    <source>
        <dbReference type="EMBL" id="UTZ34747.1"/>
    </source>
</evidence>
<evidence type="ECO:0000313" key="2">
    <source>
        <dbReference type="Proteomes" id="UP001059912"/>
    </source>
</evidence>
<dbReference type="Proteomes" id="UP001059912">
    <property type="component" value="Plasmid unnamed1"/>
</dbReference>
<dbReference type="RefSeq" id="WP_255905046.1">
    <property type="nucleotide sequence ID" value="NZ_CP050472.1"/>
</dbReference>
<protein>
    <submittedName>
        <fullName evidence="1">Uncharacterized protein</fullName>
    </submittedName>
</protein>
<name>A0ABY5IKC8_9VIBR</name>
<proteinExistence type="predicted"/>